<evidence type="ECO:0000313" key="3">
    <source>
        <dbReference type="Proteomes" id="UP000475385"/>
    </source>
</evidence>
<accession>A0A6M1LNQ8</accession>
<dbReference type="EMBL" id="JAAIKB010000007">
    <property type="protein sequence ID" value="NGM22008.1"/>
    <property type="molecule type" value="Genomic_DNA"/>
</dbReference>
<organism evidence="2 3">
    <name type="scientific">Falsiroseomonas algicola</name>
    <dbReference type="NCBI Taxonomy" id="2716930"/>
    <lineage>
        <taxon>Bacteria</taxon>
        <taxon>Pseudomonadati</taxon>
        <taxon>Pseudomonadota</taxon>
        <taxon>Alphaproteobacteria</taxon>
        <taxon>Acetobacterales</taxon>
        <taxon>Roseomonadaceae</taxon>
        <taxon>Falsiroseomonas</taxon>
    </lineage>
</organism>
<feature type="transmembrane region" description="Helical" evidence="1">
    <location>
        <begin position="40"/>
        <end position="56"/>
    </location>
</feature>
<dbReference type="Proteomes" id="UP000475385">
    <property type="component" value="Unassembled WGS sequence"/>
</dbReference>
<proteinExistence type="predicted"/>
<keyword evidence="3" id="KW-1185">Reference proteome</keyword>
<protein>
    <submittedName>
        <fullName evidence="2">Uncharacterized protein</fullName>
    </submittedName>
</protein>
<keyword evidence="1" id="KW-0472">Membrane</keyword>
<reference evidence="2 3" key="1">
    <citation type="submission" date="2020-02" db="EMBL/GenBank/DDBJ databases">
        <authorList>
            <person name="Kim H.M."/>
            <person name="Jeon C.O."/>
        </authorList>
    </citation>
    <scope>NUCLEOTIDE SEQUENCE [LARGE SCALE GENOMIC DNA]</scope>
    <source>
        <strain evidence="2 3">PeD5</strain>
    </source>
</reference>
<keyword evidence="1" id="KW-1133">Transmembrane helix</keyword>
<evidence type="ECO:0000313" key="2">
    <source>
        <dbReference type="EMBL" id="NGM22008.1"/>
    </source>
</evidence>
<evidence type="ECO:0000256" key="1">
    <source>
        <dbReference type="SAM" id="Phobius"/>
    </source>
</evidence>
<keyword evidence="1" id="KW-0812">Transmembrane</keyword>
<sequence length="73" mass="7723">MAALYAPFGLLFGLIGRLPWPTVLVSVIVTVVGWATGHDVISVSFALIGSMVMIWIDETTHPRAIDEGVAAGD</sequence>
<dbReference type="AlphaFoldDB" id="A0A6M1LNQ8"/>
<name>A0A6M1LNQ8_9PROT</name>
<feature type="transmembrane region" description="Helical" evidence="1">
    <location>
        <begin position="12"/>
        <end position="34"/>
    </location>
</feature>
<comment type="caution">
    <text evidence="2">The sequence shown here is derived from an EMBL/GenBank/DDBJ whole genome shotgun (WGS) entry which is preliminary data.</text>
</comment>
<gene>
    <name evidence="2" type="ORF">G3576_18435</name>
</gene>
<reference evidence="2 3" key="2">
    <citation type="submission" date="2020-03" db="EMBL/GenBank/DDBJ databases">
        <title>Roseomonas stagni sp. nov., isolated from pond water in Japan.</title>
        <authorList>
            <person name="Furuhata K."/>
            <person name="Miyamoto H."/>
            <person name="Goto K."/>
        </authorList>
    </citation>
    <scope>NUCLEOTIDE SEQUENCE [LARGE SCALE GENOMIC DNA]</scope>
    <source>
        <strain evidence="2 3">PeD5</strain>
    </source>
</reference>
<dbReference type="RefSeq" id="WP_164695902.1">
    <property type="nucleotide sequence ID" value="NZ_JAAIKB010000007.1"/>
</dbReference>